<dbReference type="RefSeq" id="XP_029764524.1">
    <property type="nucleotide sequence ID" value="XM_029910342.1"/>
</dbReference>
<evidence type="ECO:0000313" key="1">
    <source>
        <dbReference type="EMBL" id="KEQ88337.1"/>
    </source>
</evidence>
<dbReference type="Proteomes" id="UP000030706">
    <property type="component" value="Unassembled WGS sequence"/>
</dbReference>
<dbReference type="EMBL" id="KL584975">
    <property type="protein sequence ID" value="KEQ88337.1"/>
    <property type="molecule type" value="Genomic_DNA"/>
</dbReference>
<accession>A0A074Y2A1</accession>
<protein>
    <submittedName>
        <fullName evidence="1">Uncharacterized protein</fullName>
    </submittedName>
</protein>
<sequence>MAAWLPSVTSSTSLAALARWLHRLILFQRVRLSTPIEFSLPFLPSPSSVINNLISIAACYERHDFSLHCILAAVLNPISPSCSTRAPQTTQFALGHLRPTPSRPSVAAPTVPLETPFCLPIRHPRRLQQGSFLYSTAIREASSKTACSWRWVSTPVTRIEA</sequence>
<gene>
    <name evidence="1" type="ORF">M438DRAFT_81702</name>
</gene>
<dbReference type="AlphaFoldDB" id="A0A074Y2A1"/>
<evidence type="ECO:0000313" key="2">
    <source>
        <dbReference type="Proteomes" id="UP000030706"/>
    </source>
</evidence>
<proteinExistence type="predicted"/>
<keyword evidence="2" id="KW-1185">Reference proteome</keyword>
<reference evidence="1 2" key="1">
    <citation type="journal article" date="2014" name="BMC Genomics">
        <title>Genome sequencing of four Aureobasidium pullulans varieties: biotechnological potential, stress tolerance, and description of new species.</title>
        <authorList>
            <person name="Gostin Ar C."/>
            <person name="Ohm R.A."/>
            <person name="Kogej T."/>
            <person name="Sonjak S."/>
            <person name="Turk M."/>
            <person name="Zajc J."/>
            <person name="Zalar P."/>
            <person name="Grube M."/>
            <person name="Sun H."/>
            <person name="Han J."/>
            <person name="Sharma A."/>
            <person name="Chiniquy J."/>
            <person name="Ngan C.Y."/>
            <person name="Lipzen A."/>
            <person name="Barry K."/>
            <person name="Grigoriev I.V."/>
            <person name="Gunde-Cimerman N."/>
        </authorList>
    </citation>
    <scope>NUCLEOTIDE SEQUENCE [LARGE SCALE GENOMIC DNA]</scope>
    <source>
        <strain evidence="1 2">EXF-150</strain>
    </source>
</reference>
<name>A0A074Y2A1_AURPU</name>
<organism evidence="1 2">
    <name type="scientific">Aureobasidium pullulans EXF-150</name>
    <dbReference type="NCBI Taxonomy" id="1043002"/>
    <lineage>
        <taxon>Eukaryota</taxon>
        <taxon>Fungi</taxon>
        <taxon>Dikarya</taxon>
        <taxon>Ascomycota</taxon>
        <taxon>Pezizomycotina</taxon>
        <taxon>Dothideomycetes</taxon>
        <taxon>Dothideomycetidae</taxon>
        <taxon>Dothideales</taxon>
        <taxon>Saccotheciaceae</taxon>
        <taxon>Aureobasidium</taxon>
    </lineage>
</organism>
<dbReference type="HOGENOM" id="CLU_1643364_0_0_1"/>
<dbReference type="GeneID" id="40752648"/>